<evidence type="ECO:0000313" key="3">
    <source>
        <dbReference type="EMBL" id="WNG47327.1"/>
    </source>
</evidence>
<name>A0ABY9WU65_9BACT</name>
<evidence type="ECO:0000313" key="4">
    <source>
        <dbReference type="Proteomes" id="UP001611383"/>
    </source>
</evidence>
<organism evidence="3 4">
    <name type="scientific">Archangium minus</name>
    <dbReference type="NCBI Taxonomy" id="83450"/>
    <lineage>
        <taxon>Bacteria</taxon>
        <taxon>Pseudomonadati</taxon>
        <taxon>Myxococcota</taxon>
        <taxon>Myxococcia</taxon>
        <taxon>Myxococcales</taxon>
        <taxon>Cystobacterineae</taxon>
        <taxon>Archangiaceae</taxon>
        <taxon>Archangium</taxon>
    </lineage>
</organism>
<dbReference type="Proteomes" id="UP001611383">
    <property type="component" value="Chromosome"/>
</dbReference>
<evidence type="ECO:0000256" key="2">
    <source>
        <dbReference type="SAM" id="Phobius"/>
    </source>
</evidence>
<feature type="region of interest" description="Disordered" evidence="1">
    <location>
        <begin position="165"/>
        <end position="187"/>
    </location>
</feature>
<keyword evidence="4" id="KW-1185">Reference proteome</keyword>
<feature type="transmembrane region" description="Helical" evidence="2">
    <location>
        <begin position="88"/>
        <end position="107"/>
    </location>
</feature>
<evidence type="ECO:0000256" key="1">
    <source>
        <dbReference type="SAM" id="MobiDB-lite"/>
    </source>
</evidence>
<accession>A0ABY9WU65</accession>
<keyword evidence="2" id="KW-0812">Transmembrane</keyword>
<keyword evidence="2" id="KW-0472">Membrane</keyword>
<keyword evidence="2" id="KW-1133">Transmembrane helix</keyword>
<sequence>MELLLRGLLVLFVLSLSSERLAAVFKRRDWQPLRPRVALGKRKKKAGNIQIDLRTGEAYVDSKPVLPVSLGSNEVDRLTRAANAENTLFIGILIALLTGANAFLGSCGWPELSELHFSFVAQVLLTGAASAVGSSFWYELLNVLTEVRRTRSALASQMPSALTPVLPGNPVQVTPTTPPSTNASSPGSFEQLRAAALRKLPELQRLEGVKQVRLVDAPRRWPTHPCLEFRVEQVPGAPPLPEAISVDVDGVEHSIPVTK</sequence>
<feature type="compositionally biased region" description="Low complexity" evidence="1">
    <location>
        <begin position="170"/>
        <end position="187"/>
    </location>
</feature>
<protein>
    <submittedName>
        <fullName evidence="3">Uncharacterized protein</fullName>
    </submittedName>
</protein>
<dbReference type="EMBL" id="CP043494">
    <property type="protein sequence ID" value="WNG47327.1"/>
    <property type="molecule type" value="Genomic_DNA"/>
</dbReference>
<reference evidence="3 4" key="1">
    <citation type="submission" date="2019-08" db="EMBL/GenBank/DDBJ databases">
        <title>Archangium and Cystobacter genomes.</title>
        <authorList>
            <person name="Chen I.-C.K."/>
            <person name="Wielgoss S."/>
        </authorList>
    </citation>
    <scope>NUCLEOTIDE SEQUENCE [LARGE SCALE GENOMIC DNA]</scope>
    <source>
        <strain evidence="3 4">Cbm 6</strain>
    </source>
</reference>
<dbReference type="RefSeq" id="WP_395825035.1">
    <property type="nucleotide sequence ID" value="NZ_CP043494.1"/>
</dbReference>
<gene>
    <name evidence="3" type="ORF">F0U60_26760</name>
</gene>
<proteinExistence type="predicted"/>
<feature type="transmembrane region" description="Helical" evidence="2">
    <location>
        <begin position="119"/>
        <end position="138"/>
    </location>
</feature>